<accession>A0A4C2A586</accession>
<keyword evidence="2" id="KW-1185">Reference proteome</keyword>
<proteinExistence type="predicted"/>
<reference evidence="1 2" key="1">
    <citation type="journal article" date="2019" name="Commun. Biol.">
        <title>The bagworm genome reveals a unique fibroin gene that provides high tensile strength.</title>
        <authorList>
            <person name="Kono N."/>
            <person name="Nakamura H."/>
            <person name="Ohtoshi R."/>
            <person name="Tomita M."/>
            <person name="Numata K."/>
            <person name="Arakawa K."/>
        </authorList>
    </citation>
    <scope>NUCLEOTIDE SEQUENCE [LARGE SCALE GENOMIC DNA]</scope>
</reference>
<dbReference type="Proteomes" id="UP000299102">
    <property type="component" value="Unassembled WGS sequence"/>
</dbReference>
<organism evidence="1 2">
    <name type="scientific">Eumeta variegata</name>
    <name type="common">Bagworm moth</name>
    <name type="synonym">Eumeta japonica</name>
    <dbReference type="NCBI Taxonomy" id="151549"/>
    <lineage>
        <taxon>Eukaryota</taxon>
        <taxon>Metazoa</taxon>
        <taxon>Ecdysozoa</taxon>
        <taxon>Arthropoda</taxon>
        <taxon>Hexapoda</taxon>
        <taxon>Insecta</taxon>
        <taxon>Pterygota</taxon>
        <taxon>Neoptera</taxon>
        <taxon>Endopterygota</taxon>
        <taxon>Lepidoptera</taxon>
        <taxon>Glossata</taxon>
        <taxon>Ditrysia</taxon>
        <taxon>Tineoidea</taxon>
        <taxon>Psychidae</taxon>
        <taxon>Oiketicinae</taxon>
        <taxon>Eumeta</taxon>
    </lineage>
</organism>
<dbReference type="AlphaFoldDB" id="A0A4C2A586"/>
<comment type="caution">
    <text evidence="1">The sequence shown here is derived from an EMBL/GenBank/DDBJ whole genome shotgun (WGS) entry which is preliminary data.</text>
</comment>
<sequence length="118" mass="12748">MAYFLAESGGPLQPRGPGLQPNQPIVAKGSCAVYGERAGCRAQTFPATSEHSAALQILCVFRPQRNGNVTSIPTRRCANELVMRREDSVMDMPRGLGRSAREGAVVVCASPRLFFLRA</sequence>
<evidence type="ECO:0000313" key="1">
    <source>
        <dbReference type="EMBL" id="GBP94057.1"/>
    </source>
</evidence>
<name>A0A4C2A586_EUMVA</name>
<gene>
    <name evidence="1" type="ORF">EVAR_66448_1</name>
</gene>
<protein>
    <submittedName>
        <fullName evidence="1">Uncharacterized protein</fullName>
    </submittedName>
</protein>
<dbReference type="EMBL" id="BGZK01002453">
    <property type="protein sequence ID" value="GBP94057.1"/>
    <property type="molecule type" value="Genomic_DNA"/>
</dbReference>
<evidence type="ECO:0000313" key="2">
    <source>
        <dbReference type="Proteomes" id="UP000299102"/>
    </source>
</evidence>